<dbReference type="Pfam" id="PF06439">
    <property type="entry name" value="3keto-disac_hyd"/>
    <property type="match status" value="1"/>
</dbReference>
<evidence type="ECO:0000313" key="4">
    <source>
        <dbReference type="EMBL" id="QEE28658.1"/>
    </source>
</evidence>
<keyword evidence="5" id="KW-1185">Reference proteome</keyword>
<dbReference type="OrthoDB" id="114530at2"/>
<organism evidence="4 5">
    <name type="scientific">Terriglobus albidus</name>
    <dbReference type="NCBI Taxonomy" id="1592106"/>
    <lineage>
        <taxon>Bacteria</taxon>
        <taxon>Pseudomonadati</taxon>
        <taxon>Acidobacteriota</taxon>
        <taxon>Terriglobia</taxon>
        <taxon>Terriglobales</taxon>
        <taxon>Acidobacteriaceae</taxon>
        <taxon>Terriglobus</taxon>
    </lineage>
</organism>
<feature type="region of interest" description="Disordered" evidence="1">
    <location>
        <begin position="30"/>
        <end position="54"/>
    </location>
</feature>
<feature type="domain" description="3-keto-alpha-glucoside-1,2-lyase/3-keto-2-hydroxy-glucal hydratase" evidence="3">
    <location>
        <begin position="57"/>
        <end position="289"/>
    </location>
</feature>
<dbReference type="Gene3D" id="2.60.120.560">
    <property type="entry name" value="Exo-inulinase, domain 1"/>
    <property type="match status" value="1"/>
</dbReference>
<accession>A0A5B9E973</accession>
<sequence>MYISNLRKTAGLFAAAVFFVSATVTSPAQKAAGKKLPPLGPVNRVPPEPRNWEDHTGWTSLFDGKTLTGWSGAPEVWSVADGTIVGSSSDAIPSGTTNLIYKVSQFANFRLRMEVKMEGNGANGGIQYRSHIVPVRDRILPANPTEEQKARMAKAAELNKKHAAWNMTGYQMDFNYDNRYTGQLYEQSSERGIMTYPGQVVAFEGHGAKPRVVAELGTGEQLKSYLKKDGWNEIEIIADGHTLTHIVNGHVFTQTVDTDPERMAASGYIALELEGPGTLRILHRNIYIKKLP</sequence>
<feature type="compositionally biased region" description="Pro residues" evidence="1">
    <location>
        <begin position="38"/>
        <end position="49"/>
    </location>
</feature>
<feature type="chain" id="PRO_5023102115" evidence="2">
    <location>
        <begin position="31"/>
        <end position="292"/>
    </location>
</feature>
<protein>
    <submittedName>
        <fullName evidence="4">DUF1080 domain-containing protein</fullName>
    </submittedName>
</protein>
<dbReference type="InterPro" id="IPR010496">
    <property type="entry name" value="AL/BT2_dom"/>
</dbReference>
<evidence type="ECO:0000259" key="3">
    <source>
        <dbReference type="Pfam" id="PF06439"/>
    </source>
</evidence>
<evidence type="ECO:0000256" key="1">
    <source>
        <dbReference type="SAM" id="MobiDB-lite"/>
    </source>
</evidence>
<dbReference type="Proteomes" id="UP000321820">
    <property type="component" value="Chromosome"/>
</dbReference>
<proteinExistence type="predicted"/>
<reference evidence="4 5" key="1">
    <citation type="submission" date="2019-08" db="EMBL/GenBank/DDBJ databases">
        <title>Complete genome sequence of Terriglobus albidus strain ORNL.</title>
        <authorList>
            <person name="Podar M."/>
        </authorList>
    </citation>
    <scope>NUCLEOTIDE SEQUENCE [LARGE SCALE GENOMIC DNA]</scope>
    <source>
        <strain evidence="4 5">ORNL</strain>
    </source>
</reference>
<evidence type="ECO:0000313" key="5">
    <source>
        <dbReference type="Proteomes" id="UP000321820"/>
    </source>
</evidence>
<dbReference type="KEGG" id="talb:FTW19_11995"/>
<dbReference type="GO" id="GO:0016787">
    <property type="term" value="F:hydrolase activity"/>
    <property type="evidence" value="ECO:0007669"/>
    <property type="project" value="InterPro"/>
</dbReference>
<keyword evidence="2" id="KW-0732">Signal</keyword>
<gene>
    <name evidence="4" type="ORF">FTW19_11995</name>
</gene>
<dbReference type="RefSeq" id="WP_147647848.1">
    <property type="nucleotide sequence ID" value="NZ_CP042806.1"/>
</dbReference>
<evidence type="ECO:0000256" key="2">
    <source>
        <dbReference type="SAM" id="SignalP"/>
    </source>
</evidence>
<feature type="signal peptide" evidence="2">
    <location>
        <begin position="1"/>
        <end position="30"/>
    </location>
</feature>
<dbReference type="AlphaFoldDB" id="A0A5B9E973"/>
<dbReference type="EMBL" id="CP042806">
    <property type="protein sequence ID" value="QEE28658.1"/>
    <property type="molecule type" value="Genomic_DNA"/>
</dbReference>
<name>A0A5B9E973_9BACT</name>